<organism evidence="1 2">
    <name type="scientific">Mucilaginibacter gossypii</name>
    <dbReference type="NCBI Taxonomy" id="551996"/>
    <lineage>
        <taxon>Bacteria</taxon>
        <taxon>Pseudomonadati</taxon>
        <taxon>Bacteroidota</taxon>
        <taxon>Sphingobacteriia</taxon>
        <taxon>Sphingobacteriales</taxon>
        <taxon>Sphingobacteriaceae</taxon>
        <taxon>Mucilaginibacter</taxon>
    </lineage>
</organism>
<dbReference type="AlphaFoldDB" id="A0A1G7VMD4"/>
<dbReference type="RefSeq" id="WP_091165263.1">
    <property type="nucleotide sequence ID" value="NZ_FNCG01000004.1"/>
</dbReference>
<dbReference type="EMBL" id="FNCG01000004">
    <property type="protein sequence ID" value="SDG60579.1"/>
    <property type="molecule type" value="Genomic_DNA"/>
</dbReference>
<reference evidence="2" key="1">
    <citation type="submission" date="2016-10" db="EMBL/GenBank/DDBJ databases">
        <authorList>
            <person name="Varghese N."/>
            <person name="Submissions S."/>
        </authorList>
    </citation>
    <scope>NUCLEOTIDE SEQUENCE [LARGE SCALE GENOMIC DNA]</scope>
    <source>
        <strain evidence="2">Gh-67</strain>
    </source>
</reference>
<sequence>MDELTKIAYNCKKATYLIEKQEIGKISLREKLELKIHLAGCHVCRVFQQQSTAINRMIKNMFHQPVAENIKLDDKFKNELQHLIDKQLEK</sequence>
<name>A0A1G7VMD4_9SPHI</name>
<dbReference type="Proteomes" id="UP000199705">
    <property type="component" value="Unassembled WGS sequence"/>
</dbReference>
<dbReference type="STRING" id="551996.SAMN05192573_10499"/>
<keyword evidence="2" id="KW-1185">Reference proteome</keyword>
<evidence type="ECO:0000313" key="1">
    <source>
        <dbReference type="EMBL" id="SDG60579.1"/>
    </source>
</evidence>
<evidence type="ECO:0000313" key="2">
    <source>
        <dbReference type="Proteomes" id="UP000199705"/>
    </source>
</evidence>
<evidence type="ECO:0008006" key="3">
    <source>
        <dbReference type="Google" id="ProtNLM"/>
    </source>
</evidence>
<proteinExistence type="predicted"/>
<accession>A0A1G7VMD4</accession>
<protein>
    <recommendedName>
        <fullName evidence="3">Zf-HC2 domain-containing protein</fullName>
    </recommendedName>
</protein>
<gene>
    <name evidence="1" type="ORF">SAMN05192573_10499</name>
</gene>